<dbReference type="GO" id="GO:0003677">
    <property type="term" value="F:DNA binding"/>
    <property type="evidence" value="ECO:0007669"/>
    <property type="project" value="UniProtKB-KW"/>
</dbReference>
<dbReference type="GO" id="GO:0016779">
    <property type="term" value="F:nucleotidyltransferase activity"/>
    <property type="evidence" value="ECO:0007669"/>
    <property type="project" value="UniProtKB-KW"/>
</dbReference>
<dbReference type="KEGG" id="pabs:JIR001_28870"/>
<keyword evidence="7" id="KW-0238">DNA-binding</keyword>
<dbReference type="PRINTS" id="PR00045">
    <property type="entry name" value="SIGMA54FCT"/>
</dbReference>
<protein>
    <submittedName>
        <fullName evidence="11">RNA polymerase sigma-54 factor</fullName>
    </submittedName>
</protein>
<dbReference type="PROSITE" id="PS00717">
    <property type="entry name" value="SIGMA54_1"/>
    <property type="match status" value="1"/>
</dbReference>
<reference evidence="11" key="2">
    <citation type="journal article" date="2021" name="Microbiol. Resour. Announc.">
        <title>Complete Genome Sequence of Polycladomyces abyssicola JIR-001T, Isolated from Hemipelagic Sediment in Deep Seawater.</title>
        <authorList>
            <person name="Tsubouchi T."/>
            <person name="Kaneko Y."/>
        </authorList>
    </citation>
    <scope>NUCLEOTIDE SEQUENCE</scope>
    <source>
        <strain evidence="11">JIR-001</strain>
    </source>
</reference>
<dbReference type="GO" id="GO:0000428">
    <property type="term" value="C:DNA-directed RNA polymerase complex"/>
    <property type="evidence" value="ECO:0007669"/>
    <property type="project" value="UniProtKB-KW"/>
</dbReference>
<dbReference type="InterPro" id="IPR007634">
    <property type="entry name" value="RNA_pol_sigma_54_DNA-bd"/>
</dbReference>
<evidence type="ECO:0000256" key="5">
    <source>
        <dbReference type="ARBA" id="ARBA00023015"/>
    </source>
</evidence>
<dbReference type="AlphaFoldDB" id="A0A8D5UH80"/>
<keyword evidence="6" id="KW-0731">Sigma factor</keyword>
<keyword evidence="3" id="KW-0808">Transferase</keyword>
<dbReference type="PIRSF" id="PIRSF000774">
    <property type="entry name" value="RpoN"/>
    <property type="match status" value="1"/>
</dbReference>
<dbReference type="NCBIfam" id="TIGR02395">
    <property type="entry name" value="rpoN_sigma"/>
    <property type="match status" value="1"/>
</dbReference>
<dbReference type="InterPro" id="IPR038709">
    <property type="entry name" value="RpoN_core-bd_sf"/>
</dbReference>
<evidence type="ECO:0000256" key="7">
    <source>
        <dbReference type="ARBA" id="ARBA00023125"/>
    </source>
</evidence>
<dbReference type="Gene3D" id="1.10.10.1330">
    <property type="entry name" value="RNA polymerase sigma-54 factor, core-binding domain"/>
    <property type="match status" value="1"/>
</dbReference>
<dbReference type="Pfam" id="PF00309">
    <property type="entry name" value="Sigma54_AID"/>
    <property type="match status" value="1"/>
</dbReference>
<dbReference type="GO" id="GO:0006352">
    <property type="term" value="P:DNA-templated transcription initiation"/>
    <property type="evidence" value="ECO:0007669"/>
    <property type="project" value="InterPro"/>
</dbReference>
<accession>A0A8D5UH80</accession>
<sequence>MALSMGYGLVQEQRMKLTMTPELRQAIEILQYSATDLLHYIQEQLIENPVLEIDETEERGTEEKNNWDVQDLRAWAQYLKARTGSVDREAKGNETDPIARIASPEQTLTEVLETQLRYLALSPMERKVCTYLVGNLDEKGYLDISPDYVCKRFNIDEDKVEACLRVIHSLDPAGVGARSLAECLRIQLERDEEPDPIALKIVESHLRDLAEGRMKKIARALDCDIAVIQRAVDRIKRCNPRPGLAYHAGEPRYVVPDVVVERVENEYVVLVNDGYVPRLTVSRHYEQLLYQEDDRSRQATHYLKNWFQSAMWLVKSIEQRRHTLARVSSVIVKKQRDFFDRGLDYLKPLTLKEIADELGIHESTVSRATQHKYMQTPRGCFPFRFFFPSGVSTDSGGNTSAESVKNKIERLIAQEDKRQPLSDQKIADLLKAEGVRISRRTVAKYREEMGILSSTLRKRYEN</sequence>
<dbReference type="Proteomes" id="UP000677436">
    <property type="component" value="Chromosome"/>
</dbReference>
<evidence type="ECO:0000256" key="3">
    <source>
        <dbReference type="ARBA" id="ARBA00022679"/>
    </source>
</evidence>
<dbReference type="Pfam" id="PF04963">
    <property type="entry name" value="Sigma54_CBD"/>
    <property type="match status" value="1"/>
</dbReference>
<dbReference type="EMBL" id="AP024601">
    <property type="protein sequence ID" value="BCU83104.1"/>
    <property type="molecule type" value="Genomic_DNA"/>
</dbReference>
<dbReference type="Pfam" id="PF04552">
    <property type="entry name" value="Sigma54_DBD"/>
    <property type="match status" value="1"/>
</dbReference>
<keyword evidence="4" id="KW-0548">Nucleotidyltransferase</keyword>
<reference evidence="11" key="1">
    <citation type="journal article" date="2013" name="Int. J. Syst. Evol. Microbiol.">
        <title>Polycladomyces abyssicola gen. nov., sp. nov., a thermophilic filamentous bacterium isolated from hemipelagic sediment.</title>
        <authorList>
            <person name="Tsubouchi T."/>
            <person name="Shimane Y."/>
            <person name="Mori K."/>
            <person name="Usui K."/>
            <person name="Hiraki T."/>
            <person name="Tame A."/>
            <person name="Uematsu K."/>
            <person name="Maruyama T."/>
            <person name="Hatada Y."/>
        </authorList>
    </citation>
    <scope>NUCLEOTIDE SEQUENCE</scope>
    <source>
        <strain evidence="11">JIR-001</strain>
    </source>
</reference>
<dbReference type="InterPro" id="IPR000394">
    <property type="entry name" value="RNA_pol_sigma_54"/>
</dbReference>
<dbReference type="Gene3D" id="1.10.10.60">
    <property type="entry name" value="Homeodomain-like"/>
    <property type="match status" value="1"/>
</dbReference>
<feature type="domain" description="RNA polymerase sigma factor 54 DNA-binding" evidence="9">
    <location>
        <begin position="301"/>
        <end position="459"/>
    </location>
</feature>
<name>A0A8D5UH80_9BACL</name>
<dbReference type="GO" id="GO:0001216">
    <property type="term" value="F:DNA-binding transcription activator activity"/>
    <property type="evidence" value="ECO:0007669"/>
    <property type="project" value="InterPro"/>
</dbReference>
<dbReference type="NCBIfam" id="NF009118">
    <property type="entry name" value="PRK12469.1"/>
    <property type="match status" value="1"/>
</dbReference>
<dbReference type="PANTHER" id="PTHR32248:SF4">
    <property type="entry name" value="RNA POLYMERASE SIGMA-54 FACTOR"/>
    <property type="match status" value="1"/>
</dbReference>
<proteinExistence type="inferred from homology"/>
<evidence type="ECO:0000256" key="8">
    <source>
        <dbReference type="ARBA" id="ARBA00023163"/>
    </source>
</evidence>
<feature type="domain" description="RNA polymerase sigma factor 54 core-binding" evidence="10">
    <location>
        <begin position="100"/>
        <end position="285"/>
    </location>
</feature>
<comment type="similarity">
    <text evidence="1">Belongs to the sigma-54 factor family.</text>
</comment>
<evidence type="ECO:0000256" key="4">
    <source>
        <dbReference type="ARBA" id="ARBA00022695"/>
    </source>
</evidence>
<dbReference type="PANTHER" id="PTHR32248">
    <property type="entry name" value="RNA POLYMERASE SIGMA-54 FACTOR"/>
    <property type="match status" value="1"/>
</dbReference>
<dbReference type="GO" id="GO:0016987">
    <property type="term" value="F:sigma factor activity"/>
    <property type="evidence" value="ECO:0007669"/>
    <property type="project" value="UniProtKB-KW"/>
</dbReference>
<evidence type="ECO:0000313" key="12">
    <source>
        <dbReference type="Proteomes" id="UP000677436"/>
    </source>
</evidence>
<evidence type="ECO:0000313" key="11">
    <source>
        <dbReference type="EMBL" id="BCU83104.1"/>
    </source>
</evidence>
<evidence type="ECO:0000259" key="9">
    <source>
        <dbReference type="Pfam" id="PF04552"/>
    </source>
</evidence>
<keyword evidence="2" id="KW-0240">DNA-directed RNA polymerase</keyword>
<dbReference type="InterPro" id="IPR007046">
    <property type="entry name" value="RNA_pol_sigma_54_core-bd"/>
</dbReference>
<organism evidence="11 12">
    <name type="scientific">Polycladomyces abyssicola</name>
    <dbReference type="NCBI Taxonomy" id="1125966"/>
    <lineage>
        <taxon>Bacteria</taxon>
        <taxon>Bacillati</taxon>
        <taxon>Bacillota</taxon>
        <taxon>Bacilli</taxon>
        <taxon>Bacillales</taxon>
        <taxon>Thermoactinomycetaceae</taxon>
        <taxon>Polycladomyces</taxon>
    </lineage>
</organism>
<dbReference type="PROSITE" id="PS50044">
    <property type="entry name" value="SIGMA54_3"/>
    <property type="match status" value="1"/>
</dbReference>
<dbReference type="RefSeq" id="WP_212773364.1">
    <property type="nucleotide sequence ID" value="NZ_AP024601.1"/>
</dbReference>
<keyword evidence="5" id="KW-0805">Transcription regulation</keyword>
<keyword evidence="12" id="KW-1185">Reference proteome</keyword>
<evidence type="ECO:0000256" key="6">
    <source>
        <dbReference type="ARBA" id="ARBA00023082"/>
    </source>
</evidence>
<evidence type="ECO:0000259" key="10">
    <source>
        <dbReference type="Pfam" id="PF04963"/>
    </source>
</evidence>
<evidence type="ECO:0000256" key="2">
    <source>
        <dbReference type="ARBA" id="ARBA00022478"/>
    </source>
</evidence>
<dbReference type="PROSITE" id="PS00718">
    <property type="entry name" value="SIGMA54_2"/>
    <property type="match status" value="1"/>
</dbReference>
<keyword evidence="8" id="KW-0804">Transcription</keyword>
<evidence type="ECO:0000256" key="1">
    <source>
        <dbReference type="ARBA" id="ARBA00008798"/>
    </source>
</evidence>
<gene>
    <name evidence="11" type="ORF">JIR001_28870</name>
</gene>